<dbReference type="GO" id="GO:0019867">
    <property type="term" value="C:outer membrane"/>
    <property type="evidence" value="ECO:0007669"/>
    <property type="project" value="InterPro"/>
</dbReference>
<reference evidence="5 6" key="1">
    <citation type="submission" date="2017-06" db="EMBL/GenBank/DDBJ databases">
        <authorList>
            <person name="Kim H.J."/>
            <person name="Triplett B.A."/>
        </authorList>
    </citation>
    <scope>NUCLEOTIDE SEQUENCE [LARGE SCALE GENOMIC DNA]</scope>
    <source>
        <strain evidence="5 6">U15</strain>
    </source>
</reference>
<organism evidence="5 6">
    <name type="scientific">Noviherbaspirillum humi</name>
    <dbReference type="NCBI Taxonomy" id="1688639"/>
    <lineage>
        <taxon>Bacteria</taxon>
        <taxon>Pseudomonadati</taxon>
        <taxon>Pseudomonadota</taxon>
        <taxon>Betaproteobacteria</taxon>
        <taxon>Burkholderiales</taxon>
        <taxon>Oxalobacteraceae</taxon>
        <taxon>Noviherbaspirillum</taxon>
    </lineage>
</organism>
<keyword evidence="3" id="KW-0732">Signal</keyword>
<dbReference type="Pfam" id="PF05433">
    <property type="entry name" value="Rick_17kDa_Anti"/>
    <property type="match status" value="1"/>
</dbReference>
<evidence type="ECO:0000256" key="2">
    <source>
        <dbReference type="ARBA" id="ARBA00023136"/>
    </source>
</evidence>
<name>A0A239IPP7_9BURK</name>
<gene>
    <name evidence="5" type="ORF">SAMN06265795_11058</name>
</gene>
<dbReference type="InterPro" id="IPR051407">
    <property type="entry name" value="Bact_OM_lipoprot/Surf_antigen"/>
</dbReference>
<feature type="domain" description="Glycine zipper 2TM" evidence="4">
    <location>
        <begin position="48"/>
        <end position="88"/>
    </location>
</feature>
<dbReference type="PANTHER" id="PTHR35603:SF2">
    <property type="entry name" value="OUTER MEMBRANE LIPOPROTEIN"/>
    <property type="match status" value="1"/>
</dbReference>
<keyword evidence="6" id="KW-1185">Reference proteome</keyword>
<dbReference type="RefSeq" id="WP_245844989.1">
    <property type="nucleotide sequence ID" value="NZ_FZOT01000010.1"/>
</dbReference>
<dbReference type="InterPro" id="IPR008816">
    <property type="entry name" value="Gly_zipper_2TM_dom"/>
</dbReference>
<dbReference type="AlphaFoldDB" id="A0A239IPP7"/>
<proteinExistence type="predicted"/>
<sequence>MKIATAALMLALSATPWMASAQTYQIIEQPRQQCWNEQVPVQASAGIGGAIVGGLAGGILGNQIGQGNGRTVATAVGAATGAVVGDRMSATTAQMQTVRRCRTVMEQVRVPVQAPVQVQVPAQLVMLPPAVGPAPVYLLPPATVVEQRVIYPGEPYRPHPGRGHGHWKHHHFDD</sequence>
<dbReference type="PANTHER" id="PTHR35603">
    <property type="match status" value="1"/>
</dbReference>
<dbReference type="EMBL" id="FZOT01000010">
    <property type="protein sequence ID" value="SNS95529.1"/>
    <property type="molecule type" value="Genomic_DNA"/>
</dbReference>
<keyword evidence="2" id="KW-0472">Membrane</keyword>
<evidence type="ECO:0000313" key="6">
    <source>
        <dbReference type="Proteomes" id="UP000198284"/>
    </source>
</evidence>
<protein>
    <submittedName>
        <fullName evidence="5">Glycine zipper 2TM domain-containing protein</fullName>
    </submittedName>
</protein>
<evidence type="ECO:0000259" key="4">
    <source>
        <dbReference type="Pfam" id="PF05433"/>
    </source>
</evidence>
<feature type="signal peptide" evidence="3">
    <location>
        <begin position="1"/>
        <end position="19"/>
    </location>
</feature>
<evidence type="ECO:0000313" key="5">
    <source>
        <dbReference type="EMBL" id="SNS95529.1"/>
    </source>
</evidence>
<feature type="chain" id="PRO_5012241140" evidence="3">
    <location>
        <begin position="20"/>
        <end position="174"/>
    </location>
</feature>
<evidence type="ECO:0000256" key="1">
    <source>
        <dbReference type="ARBA" id="ARBA00004370"/>
    </source>
</evidence>
<accession>A0A239IPP7</accession>
<evidence type="ECO:0000256" key="3">
    <source>
        <dbReference type="SAM" id="SignalP"/>
    </source>
</evidence>
<comment type="subcellular location">
    <subcellularLocation>
        <location evidence="1">Membrane</location>
    </subcellularLocation>
</comment>
<dbReference type="Proteomes" id="UP000198284">
    <property type="component" value="Unassembled WGS sequence"/>
</dbReference>